<sequence length="279" mass="30822">MLRTMTTATNTMSQLHSQLDTIGNNIANSNTYGFKTTDVKFQELLYQQFNNDKADLSERQSPTGIRYGSGAAISQTTMNWKQGSLQSTDRNLDFAFQEPKQYLNILMPDGEGGQQTAYTRQGALYVSPTENGQLMLVNGDGYPVANAEGQAILIPDNVSGFSLNESGRLIVSYPDGSTVERELAVSVLQKPQLMEHLSNAYIVLPNNLDELGVTQQDVLTDLQGEERNEISLVNGILELSNVDISKEMTELMTTQRSYQFSARSITIADQMMGLINGIR</sequence>
<dbReference type="InterPro" id="IPR037925">
    <property type="entry name" value="FlgE/F/G-like"/>
</dbReference>
<evidence type="ECO:0000313" key="6">
    <source>
        <dbReference type="EMBL" id="PZX05897.1"/>
    </source>
</evidence>
<dbReference type="SUPFAM" id="SSF117143">
    <property type="entry name" value="Flagellar hook protein flgE"/>
    <property type="match status" value="1"/>
</dbReference>
<keyword evidence="7" id="KW-1185">Reference proteome</keyword>
<dbReference type="InterPro" id="IPR001444">
    <property type="entry name" value="Flag_bb_rod_N"/>
</dbReference>
<organism evidence="6 7">
    <name type="scientific">Psychrobacillus insolitus</name>
    <dbReference type="NCBI Taxonomy" id="1461"/>
    <lineage>
        <taxon>Bacteria</taxon>
        <taxon>Bacillati</taxon>
        <taxon>Bacillota</taxon>
        <taxon>Bacilli</taxon>
        <taxon>Bacillales</taxon>
        <taxon>Bacillaceae</taxon>
        <taxon>Psychrobacillus</taxon>
    </lineage>
</organism>
<dbReference type="PROSITE" id="PS00588">
    <property type="entry name" value="FLAGELLA_BB_ROD"/>
    <property type="match status" value="1"/>
</dbReference>
<dbReference type="OrthoDB" id="9804559at2"/>
<feature type="domain" description="Flagellar basal-body/hook protein C-terminal" evidence="4">
    <location>
        <begin position="234"/>
        <end position="276"/>
    </location>
</feature>
<feature type="domain" description="Flagellar basal body rod protein N-terminal" evidence="3">
    <location>
        <begin position="5"/>
        <end position="35"/>
    </location>
</feature>
<name>A0A2W7PE08_9BACI</name>
<keyword evidence="6" id="KW-0282">Flagellum</keyword>
<feature type="domain" description="Flagellar hook protein FlgE/F/G-like D1" evidence="5">
    <location>
        <begin position="102"/>
        <end position="169"/>
    </location>
</feature>
<gene>
    <name evidence="6" type="ORF">C7437_102364</name>
</gene>
<keyword evidence="2" id="KW-0975">Bacterial flagellum</keyword>
<dbReference type="InterPro" id="IPR020013">
    <property type="entry name" value="Flagellar_FlgE/F/G"/>
</dbReference>
<dbReference type="SUPFAM" id="SSF64518">
    <property type="entry name" value="Phase 1 flagellin"/>
    <property type="match status" value="1"/>
</dbReference>
<protein>
    <submittedName>
        <fullName evidence="6">Flagellar basal-body rod protein FlgG</fullName>
    </submittedName>
</protein>
<dbReference type="InterPro" id="IPR019776">
    <property type="entry name" value="Flagellar_basal_body_rod_CS"/>
</dbReference>
<dbReference type="Pfam" id="PF06429">
    <property type="entry name" value="Flg_bbr_C"/>
    <property type="match status" value="1"/>
</dbReference>
<comment type="subcellular location">
    <subcellularLocation>
        <location evidence="2">Bacterial flagellum basal body</location>
    </subcellularLocation>
</comment>
<dbReference type="InterPro" id="IPR053967">
    <property type="entry name" value="LlgE_F_G-like_D1"/>
</dbReference>
<evidence type="ECO:0000313" key="7">
    <source>
        <dbReference type="Proteomes" id="UP000248646"/>
    </source>
</evidence>
<evidence type="ECO:0000259" key="4">
    <source>
        <dbReference type="Pfam" id="PF06429"/>
    </source>
</evidence>
<dbReference type="GO" id="GO:0009425">
    <property type="term" value="C:bacterial-type flagellum basal body"/>
    <property type="evidence" value="ECO:0007669"/>
    <property type="project" value="UniProtKB-SubCell"/>
</dbReference>
<evidence type="ECO:0000256" key="2">
    <source>
        <dbReference type="RuleBase" id="RU362116"/>
    </source>
</evidence>
<keyword evidence="6" id="KW-0969">Cilium</keyword>
<dbReference type="PANTHER" id="PTHR30435">
    <property type="entry name" value="FLAGELLAR PROTEIN"/>
    <property type="match status" value="1"/>
</dbReference>
<dbReference type="GO" id="GO:0071978">
    <property type="term" value="P:bacterial-type flagellum-dependent swarming motility"/>
    <property type="evidence" value="ECO:0007669"/>
    <property type="project" value="TreeGrafter"/>
</dbReference>
<dbReference type="Pfam" id="PF22692">
    <property type="entry name" value="LlgE_F_G_D1"/>
    <property type="match status" value="1"/>
</dbReference>
<dbReference type="RefSeq" id="WP_111439337.1">
    <property type="nucleotide sequence ID" value="NZ_QKZI01000002.1"/>
</dbReference>
<keyword evidence="6" id="KW-0966">Cell projection</keyword>
<comment type="similarity">
    <text evidence="1 2">Belongs to the flagella basal body rod proteins family.</text>
</comment>
<dbReference type="Pfam" id="PF00460">
    <property type="entry name" value="Flg_bb_rod"/>
    <property type="match status" value="1"/>
</dbReference>
<dbReference type="PANTHER" id="PTHR30435:SF19">
    <property type="entry name" value="FLAGELLAR BASAL-BODY ROD PROTEIN FLGG"/>
    <property type="match status" value="1"/>
</dbReference>
<reference evidence="6 7" key="1">
    <citation type="submission" date="2018-06" db="EMBL/GenBank/DDBJ databases">
        <title>Genomic Encyclopedia of Type Strains, Phase IV (KMG-IV): sequencing the most valuable type-strain genomes for metagenomic binning, comparative biology and taxonomic classification.</title>
        <authorList>
            <person name="Goeker M."/>
        </authorList>
    </citation>
    <scope>NUCLEOTIDE SEQUENCE [LARGE SCALE GENOMIC DNA]</scope>
    <source>
        <strain evidence="6 7">DSM 5</strain>
    </source>
</reference>
<evidence type="ECO:0000256" key="1">
    <source>
        <dbReference type="ARBA" id="ARBA00009677"/>
    </source>
</evidence>
<dbReference type="Proteomes" id="UP000248646">
    <property type="component" value="Unassembled WGS sequence"/>
</dbReference>
<evidence type="ECO:0000259" key="3">
    <source>
        <dbReference type="Pfam" id="PF00460"/>
    </source>
</evidence>
<accession>A0A2W7PE08</accession>
<comment type="caution">
    <text evidence="6">The sequence shown here is derived from an EMBL/GenBank/DDBJ whole genome shotgun (WGS) entry which is preliminary data.</text>
</comment>
<dbReference type="InterPro" id="IPR010930">
    <property type="entry name" value="Flg_bb/hook_C_dom"/>
</dbReference>
<dbReference type="EMBL" id="QKZI01000002">
    <property type="protein sequence ID" value="PZX05897.1"/>
    <property type="molecule type" value="Genomic_DNA"/>
</dbReference>
<dbReference type="AlphaFoldDB" id="A0A2W7PE08"/>
<dbReference type="NCBIfam" id="TIGR03506">
    <property type="entry name" value="FlgEFG_subfam"/>
    <property type="match status" value="1"/>
</dbReference>
<proteinExistence type="inferred from homology"/>
<evidence type="ECO:0000259" key="5">
    <source>
        <dbReference type="Pfam" id="PF22692"/>
    </source>
</evidence>